<evidence type="ECO:0000256" key="1">
    <source>
        <dbReference type="SAM" id="Phobius"/>
    </source>
</evidence>
<keyword evidence="1" id="KW-1133">Transmembrane helix</keyword>
<evidence type="ECO:0000313" key="3">
    <source>
        <dbReference type="Proteomes" id="UP001595847"/>
    </source>
</evidence>
<proteinExistence type="predicted"/>
<protein>
    <recommendedName>
        <fullName evidence="4">DUF4190 domain-containing protein</fullName>
    </recommendedName>
</protein>
<dbReference type="RefSeq" id="WP_378535654.1">
    <property type="nucleotide sequence ID" value="NZ_JBHSBH010000012.1"/>
</dbReference>
<evidence type="ECO:0008006" key="4">
    <source>
        <dbReference type="Google" id="ProtNLM"/>
    </source>
</evidence>
<keyword evidence="3" id="KW-1185">Reference proteome</keyword>
<gene>
    <name evidence="2" type="ORF">ACFOVU_19460</name>
</gene>
<keyword evidence="1" id="KW-0812">Transmembrane</keyword>
<dbReference type="EMBL" id="JBHSBH010000012">
    <property type="protein sequence ID" value="MFC3998116.1"/>
    <property type="molecule type" value="Genomic_DNA"/>
</dbReference>
<keyword evidence="1" id="KW-0472">Membrane</keyword>
<evidence type="ECO:0000313" key="2">
    <source>
        <dbReference type="EMBL" id="MFC3998116.1"/>
    </source>
</evidence>
<name>A0ABV8FU23_9ACTN</name>
<feature type="transmembrane region" description="Helical" evidence="1">
    <location>
        <begin position="37"/>
        <end position="57"/>
    </location>
</feature>
<dbReference type="Proteomes" id="UP001595847">
    <property type="component" value="Unassembled WGS sequence"/>
</dbReference>
<comment type="caution">
    <text evidence="2">The sequence shown here is derived from an EMBL/GenBank/DDBJ whole genome shotgun (WGS) entry which is preliminary data.</text>
</comment>
<feature type="transmembrane region" description="Helical" evidence="1">
    <location>
        <begin position="78"/>
        <end position="100"/>
    </location>
</feature>
<reference evidence="3" key="1">
    <citation type="journal article" date="2019" name="Int. J. Syst. Evol. Microbiol.">
        <title>The Global Catalogue of Microorganisms (GCM) 10K type strain sequencing project: providing services to taxonomists for standard genome sequencing and annotation.</title>
        <authorList>
            <consortium name="The Broad Institute Genomics Platform"/>
            <consortium name="The Broad Institute Genome Sequencing Center for Infectious Disease"/>
            <person name="Wu L."/>
            <person name="Ma J."/>
        </authorList>
    </citation>
    <scope>NUCLEOTIDE SEQUENCE [LARGE SCALE GENOMIC DNA]</scope>
    <source>
        <strain evidence="3">TBRC 1826</strain>
    </source>
</reference>
<accession>A0ABV8FU23</accession>
<organism evidence="2 3">
    <name type="scientific">Nocardiopsis sediminis</name>
    <dbReference type="NCBI Taxonomy" id="1778267"/>
    <lineage>
        <taxon>Bacteria</taxon>
        <taxon>Bacillati</taxon>
        <taxon>Actinomycetota</taxon>
        <taxon>Actinomycetes</taxon>
        <taxon>Streptosporangiales</taxon>
        <taxon>Nocardiopsidaceae</taxon>
        <taxon>Nocardiopsis</taxon>
    </lineage>
</organism>
<sequence length="112" mass="11324">MSAFTQAAEAAAGLRAAVVWNPDPQLPSEVIPPIEQLLAWGRGIIAVVGVLGVLYCAAKIVAARGGRADLAADGVSGLVWTLLGICLMLIAASVVMMLIAPPSPGDPGIVPI</sequence>